<evidence type="ECO:0000313" key="2">
    <source>
        <dbReference type="Proteomes" id="UP001234798"/>
    </source>
</evidence>
<reference evidence="1 2" key="1">
    <citation type="submission" date="2023-08" db="EMBL/GenBank/DDBJ databases">
        <title>Achromobacter seleniivolatilans sp. nov., isolated from seleniferous soil.</title>
        <authorList>
            <person name="Zhang S."/>
            <person name="Li K."/>
            <person name="Peng J."/>
            <person name="Zhao Q."/>
            <person name="Wang H."/>
            <person name="Guo Y."/>
        </authorList>
    </citation>
    <scope>NUCLEOTIDE SEQUENCE [LARGE SCALE GENOMIC DNA]</scope>
    <source>
        <strain evidence="1 2">R39</strain>
    </source>
</reference>
<sequence length="295" mass="32083">MTQFVYVAEHEFFYSTKTPVPIAEVIEGLQGLERLLRSLPRAIEKASGVSILDSEIYVEEIKSGSLIEKVAVKLFFNTEQEFEDFLSKVKTKLDGSPMIKGTLITALIAGLVGYGIYLAAKTAPAPTPNITANNNVIINIGAGEVGMTPDAFRAIVETAVIDKKDFARAAVKLMKPARGDTDASIVLDGRQDIAIEPAAIVETPLIVNIEPQKRVDELQNAVLLLRAGDMDRKNAGWAGAVEGKTERLPIQLDPTVDPAHLFGRSKVIADIALVFHQDNRSGNMVAKSIFVRHVH</sequence>
<dbReference type="Proteomes" id="UP001234798">
    <property type="component" value="Chromosome"/>
</dbReference>
<protein>
    <submittedName>
        <fullName evidence="1">Uncharacterized protein</fullName>
    </submittedName>
</protein>
<keyword evidence="2" id="KW-1185">Reference proteome</keyword>
<dbReference type="EMBL" id="CP132976">
    <property type="protein sequence ID" value="WMD23022.1"/>
    <property type="molecule type" value="Genomic_DNA"/>
</dbReference>
<accession>A0ABY9M8M3</accession>
<evidence type="ECO:0000313" key="1">
    <source>
        <dbReference type="EMBL" id="WMD23022.1"/>
    </source>
</evidence>
<dbReference type="RefSeq" id="WP_306948604.1">
    <property type="nucleotide sequence ID" value="NZ_CP132976.1"/>
</dbReference>
<organism evidence="1 2">
    <name type="scientific">Achromobacter seleniivolatilans</name>
    <dbReference type="NCBI Taxonomy" id="3047478"/>
    <lineage>
        <taxon>Bacteria</taxon>
        <taxon>Pseudomonadati</taxon>
        <taxon>Pseudomonadota</taxon>
        <taxon>Betaproteobacteria</taxon>
        <taxon>Burkholderiales</taxon>
        <taxon>Alcaligenaceae</taxon>
        <taxon>Achromobacter</taxon>
    </lineage>
</organism>
<proteinExistence type="predicted"/>
<gene>
    <name evidence="1" type="ORF">RAS12_11810</name>
</gene>
<name>A0ABY9M8M3_9BURK</name>